<accession>A0A6P0DER0</accession>
<gene>
    <name evidence="2" type="ORF">GUK36_19040</name>
</gene>
<evidence type="ECO:0000256" key="1">
    <source>
        <dbReference type="SAM" id="MobiDB-lite"/>
    </source>
</evidence>
<evidence type="ECO:0000313" key="3">
    <source>
        <dbReference type="Proteomes" id="UP000471409"/>
    </source>
</evidence>
<feature type="region of interest" description="Disordered" evidence="1">
    <location>
        <begin position="78"/>
        <end position="99"/>
    </location>
</feature>
<dbReference type="RefSeq" id="WP_155256937.1">
    <property type="nucleotide sequence ID" value="NZ_CP121637.1"/>
</dbReference>
<protein>
    <submittedName>
        <fullName evidence="2">Uncharacterized protein</fullName>
    </submittedName>
</protein>
<proteinExistence type="predicted"/>
<dbReference type="EMBL" id="WXXP01000008">
    <property type="protein sequence ID" value="NEK51524.1"/>
    <property type="molecule type" value="Genomic_DNA"/>
</dbReference>
<reference evidence="2 3" key="1">
    <citation type="submission" date="2020-01" db="EMBL/GenBank/DDBJ databases">
        <title>Rhizobium genotypes associated with high levels of biological nitrogen fixation by grain legumes in a temperate-maritime cropping system.</title>
        <authorList>
            <person name="Maluk M."/>
            <person name="Francesc Ferrando Molina F."/>
            <person name="Lopez Del Egido L."/>
            <person name="Lafos M."/>
            <person name="Langarica-Fuentes A."/>
            <person name="Gebre Yohannes G."/>
            <person name="Young M.W."/>
            <person name="Martin P."/>
            <person name="Gantlett R."/>
            <person name="Kenicer G."/>
            <person name="Hawes C."/>
            <person name="Begg G.S."/>
            <person name="Quilliam R.S."/>
            <person name="Squire G.R."/>
            <person name="Poole P.S."/>
            <person name="Young P.W."/>
            <person name="Iannetta P.M."/>
            <person name="James E.K."/>
        </authorList>
    </citation>
    <scope>NUCLEOTIDE SEQUENCE [LARGE SCALE GENOMIC DNA]</scope>
    <source>
        <strain evidence="2 3">JHI944</strain>
    </source>
</reference>
<dbReference type="Proteomes" id="UP000471409">
    <property type="component" value="Unassembled WGS sequence"/>
</dbReference>
<evidence type="ECO:0000313" key="2">
    <source>
        <dbReference type="EMBL" id="NEK51524.1"/>
    </source>
</evidence>
<organism evidence="2 3">
    <name type="scientific">Rhizobium leguminosarum</name>
    <dbReference type="NCBI Taxonomy" id="384"/>
    <lineage>
        <taxon>Bacteria</taxon>
        <taxon>Pseudomonadati</taxon>
        <taxon>Pseudomonadota</taxon>
        <taxon>Alphaproteobacteria</taxon>
        <taxon>Hyphomicrobiales</taxon>
        <taxon>Rhizobiaceae</taxon>
        <taxon>Rhizobium/Agrobacterium group</taxon>
        <taxon>Rhizobium</taxon>
    </lineage>
</organism>
<comment type="caution">
    <text evidence="2">The sequence shown here is derived from an EMBL/GenBank/DDBJ whole genome shotgun (WGS) entry which is preliminary data.</text>
</comment>
<dbReference type="AlphaFoldDB" id="A0A6P0DER0"/>
<sequence>MRALYLFCLEAAQPHAAPTAIPIVVPTATPIEVTPNTVAPRTAPKPTPIPIPEAISLRLLVALDSGWRFRTWLDLPRGEESQVRHRDNHSDGEDSQYERDHAFAGFLF</sequence>
<dbReference type="GeneID" id="61429179"/>
<name>A0A6P0DER0_RHILE</name>